<keyword evidence="4" id="KW-1185">Reference proteome</keyword>
<keyword evidence="2" id="KW-0812">Transmembrane</keyword>
<dbReference type="Pfam" id="PF02321">
    <property type="entry name" value="OEP"/>
    <property type="match status" value="2"/>
</dbReference>
<reference evidence="3 4" key="1">
    <citation type="submission" date="2020-08" db="EMBL/GenBank/DDBJ databases">
        <title>Novel species isolated from subtropical streams in China.</title>
        <authorList>
            <person name="Lu H."/>
        </authorList>
    </citation>
    <scope>NUCLEOTIDE SEQUENCE [LARGE SCALE GENOMIC DNA]</scope>
    <source>
        <strain evidence="3 4">CY18W</strain>
    </source>
</reference>
<organism evidence="3 4">
    <name type="scientific">Undibacterium hunanense</name>
    <dbReference type="NCBI Taxonomy" id="2762292"/>
    <lineage>
        <taxon>Bacteria</taxon>
        <taxon>Pseudomonadati</taxon>
        <taxon>Pseudomonadota</taxon>
        <taxon>Betaproteobacteria</taxon>
        <taxon>Burkholderiales</taxon>
        <taxon>Oxalobacteraceae</taxon>
        <taxon>Undibacterium</taxon>
    </lineage>
</organism>
<gene>
    <name evidence="3" type="ORF">H8L32_20290</name>
</gene>
<dbReference type="PANTHER" id="PTHR30203:SF29">
    <property type="entry name" value="PROTEIN CYAE"/>
    <property type="match status" value="1"/>
</dbReference>
<dbReference type="Proteomes" id="UP000650424">
    <property type="component" value="Unassembled WGS sequence"/>
</dbReference>
<dbReference type="PANTHER" id="PTHR30203">
    <property type="entry name" value="OUTER MEMBRANE CATION EFFLUX PROTEIN"/>
    <property type="match status" value="1"/>
</dbReference>
<protein>
    <submittedName>
        <fullName evidence="3">Efflux transporter outer membrane subunit</fullName>
    </submittedName>
</protein>
<keyword evidence="2" id="KW-1134">Transmembrane beta strand</keyword>
<dbReference type="InterPro" id="IPR010131">
    <property type="entry name" value="MdtP/NodT-like"/>
</dbReference>
<dbReference type="PROSITE" id="PS51257">
    <property type="entry name" value="PROKAR_LIPOPROTEIN"/>
    <property type="match status" value="1"/>
</dbReference>
<feature type="signal peptide" evidence="2">
    <location>
        <begin position="1"/>
        <end position="18"/>
    </location>
</feature>
<comment type="subcellular location">
    <subcellularLocation>
        <location evidence="2">Cell membrane</location>
        <topology evidence="2">Lipid-anchor</topology>
    </subcellularLocation>
</comment>
<evidence type="ECO:0000313" key="3">
    <source>
        <dbReference type="EMBL" id="MBC3919820.1"/>
    </source>
</evidence>
<proteinExistence type="inferred from homology"/>
<evidence type="ECO:0000256" key="1">
    <source>
        <dbReference type="ARBA" id="ARBA00007613"/>
    </source>
</evidence>
<comment type="caution">
    <text evidence="3">The sequence shown here is derived from an EMBL/GenBank/DDBJ whole genome shotgun (WGS) entry which is preliminary data.</text>
</comment>
<dbReference type="Gene3D" id="1.20.1600.10">
    <property type="entry name" value="Outer membrane efflux proteins (OEP)"/>
    <property type="match status" value="1"/>
</dbReference>
<keyword evidence="2" id="KW-0732">Signal</keyword>
<dbReference type="InterPro" id="IPR003423">
    <property type="entry name" value="OMP_efflux"/>
</dbReference>
<keyword evidence="2" id="KW-0449">Lipoprotein</keyword>
<dbReference type="EMBL" id="JACOGF010000011">
    <property type="protein sequence ID" value="MBC3919820.1"/>
    <property type="molecule type" value="Genomic_DNA"/>
</dbReference>
<accession>A0ABR6ZVC4</accession>
<dbReference type="Gene3D" id="2.20.200.10">
    <property type="entry name" value="Outer membrane efflux proteins (OEP)"/>
    <property type="match status" value="1"/>
</dbReference>
<feature type="chain" id="PRO_5044976761" evidence="2">
    <location>
        <begin position="19"/>
        <end position="497"/>
    </location>
</feature>
<dbReference type="NCBIfam" id="TIGR01845">
    <property type="entry name" value="outer_NodT"/>
    <property type="match status" value="1"/>
</dbReference>
<dbReference type="SUPFAM" id="SSF56954">
    <property type="entry name" value="Outer membrane efflux proteins (OEP)"/>
    <property type="match status" value="1"/>
</dbReference>
<keyword evidence="2" id="KW-0472">Membrane</keyword>
<comment type="similarity">
    <text evidence="1 2">Belongs to the outer membrane factor (OMF) (TC 1.B.17) family.</text>
</comment>
<keyword evidence="2" id="KW-0564">Palmitate</keyword>
<sequence>MRRLILTAGSVSLLAACATTNTGVAGMATVPTQWQAALPVTEKNTELRSWWQAQGDATLVELIDAAQAVSPSIAQAWSRIETARAARVASGAALLPSLDAVANVSRAKNQIGVPVASTAQVGLQTSWELDLFGANRATNQAAEADLEGSRAQWHDARISVAAEVAQLYFSVLSCRQVADITWQDARSRAETARLTELSAQAGMTSNSTASLTRSSAAEGNSRAIQQAAQCDRDIKALVAMTARPEQELRQKLDVVSRDAATKNLLPLGISTVPALVLQQRPDVYAAEKEVSMASAQIGAAEARRYPRLTLSGSIGSMRYRTMGVDSSMDTWSIGPLALTLPIFDGGQAVANVDAAKARYLAASSSYTSKVRQAVREVEEALVNLQSTDARRQDSELAARGYTQALQATTVRYNQGMASLLELEDARRTAFASQSSLISLQLERNNAWIALYKALGGGWDMQPGVNTTPVAPVMPSAASATSAASTQFAHDSTAKPNS</sequence>
<evidence type="ECO:0000256" key="2">
    <source>
        <dbReference type="RuleBase" id="RU362097"/>
    </source>
</evidence>
<name>A0ABR6ZVC4_9BURK</name>
<evidence type="ECO:0000313" key="4">
    <source>
        <dbReference type="Proteomes" id="UP000650424"/>
    </source>
</evidence>